<dbReference type="Pfam" id="PF00069">
    <property type="entry name" value="Pkinase"/>
    <property type="match status" value="1"/>
</dbReference>
<proteinExistence type="predicted"/>
<dbReference type="SMART" id="SM00220">
    <property type="entry name" value="S_TKc"/>
    <property type="match status" value="1"/>
</dbReference>
<comment type="caution">
    <text evidence="3">The sequence shown here is derived from an EMBL/GenBank/DDBJ whole genome shotgun (WGS) entry which is preliminary data.</text>
</comment>
<dbReference type="InterPro" id="IPR000719">
    <property type="entry name" value="Prot_kinase_dom"/>
</dbReference>
<organism evidence="3 4">
    <name type="scientific">Colletotrichum higginsianum</name>
    <dbReference type="NCBI Taxonomy" id="80884"/>
    <lineage>
        <taxon>Eukaryota</taxon>
        <taxon>Fungi</taxon>
        <taxon>Dikarya</taxon>
        <taxon>Ascomycota</taxon>
        <taxon>Pezizomycotina</taxon>
        <taxon>Sordariomycetes</taxon>
        <taxon>Hypocreomycetidae</taxon>
        <taxon>Glomerellales</taxon>
        <taxon>Glomerellaceae</taxon>
        <taxon>Colletotrichum</taxon>
        <taxon>Colletotrichum destructivum species complex</taxon>
    </lineage>
</organism>
<dbReference type="SUPFAM" id="SSF56112">
    <property type="entry name" value="Protein kinase-like (PK-like)"/>
    <property type="match status" value="1"/>
</dbReference>
<keyword evidence="3" id="KW-0418">Kinase</keyword>
<dbReference type="PROSITE" id="PS50011">
    <property type="entry name" value="PROTEIN_KINASE_DOM"/>
    <property type="match status" value="1"/>
</dbReference>
<name>A0A4V4NBU1_9PEZI</name>
<dbReference type="EMBL" id="MWPZ01000005">
    <property type="protein sequence ID" value="TIC97343.1"/>
    <property type="molecule type" value="Genomic_DNA"/>
</dbReference>
<protein>
    <submittedName>
        <fullName evidence="3">Serine/threonine-protein kinase US3</fullName>
    </submittedName>
</protein>
<dbReference type="PROSITE" id="PS00108">
    <property type="entry name" value="PROTEIN_KINASE_ST"/>
    <property type="match status" value="1"/>
</dbReference>
<dbReference type="GO" id="GO:0004674">
    <property type="term" value="F:protein serine/threonine kinase activity"/>
    <property type="evidence" value="ECO:0007669"/>
    <property type="project" value="TreeGrafter"/>
</dbReference>
<accession>A0A4V4NBU1</accession>
<feature type="domain" description="Protein kinase" evidence="2">
    <location>
        <begin position="1"/>
        <end position="300"/>
    </location>
</feature>
<dbReference type="Proteomes" id="UP000305883">
    <property type="component" value="Unassembled WGS sequence"/>
</dbReference>
<sequence length="300" mass="34078">MARLLGTNAILTGRLSSYTIVKELHEAVDRAAVYLARRIPVATIDQHLPSRQIEHRNQSSDKFVIKSIRGHWRLRNEANVLRRYQSRTPFLRPLVDEIQESADPSSIVLRYLDSDMLAESNKKRLSRPEIKQVARCVLEALQVLHDDGMVHTDMKLDNIFVNHGQGDRRFSDIQLGDCGGVVSQHSTFAREGHLIGAGLTRSPEAMFQLPFADKDFLLKIMKLDPRDRPSAEDLLADDWFTEDSQDTRDPLPGEAKQPEKEEQCGNVGSGWALEINLINTKCWNTDRIIDRKVETSAWLG</sequence>
<feature type="region of interest" description="Disordered" evidence="1">
    <location>
        <begin position="236"/>
        <end position="265"/>
    </location>
</feature>
<dbReference type="GO" id="GO:0044773">
    <property type="term" value="P:mitotic DNA damage checkpoint signaling"/>
    <property type="evidence" value="ECO:0007669"/>
    <property type="project" value="TreeGrafter"/>
</dbReference>
<evidence type="ECO:0000313" key="3">
    <source>
        <dbReference type="EMBL" id="TIC97343.1"/>
    </source>
</evidence>
<dbReference type="GO" id="GO:0005524">
    <property type="term" value="F:ATP binding"/>
    <property type="evidence" value="ECO:0007669"/>
    <property type="project" value="InterPro"/>
</dbReference>
<dbReference type="InterPro" id="IPR011009">
    <property type="entry name" value="Kinase-like_dom_sf"/>
</dbReference>
<evidence type="ECO:0000259" key="2">
    <source>
        <dbReference type="PROSITE" id="PS50011"/>
    </source>
</evidence>
<gene>
    <name evidence="3" type="ORF">CH35J_007413</name>
</gene>
<evidence type="ECO:0000256" key="1">
    <source>
        <dbReference type="SAM" id="MobiDB-lite"/>
    </source>
</evidence>
<dbReference type="OrthoDB" id="5979581at2759"/>
<evidence type="ECO:0000313" key="4">
    <source>
        <dbReference type="Proteomes" id="UP000305883"/>
    </source>
</evidence>
<dbReference type="InterPro" id="IPR008271">
    <property type="entry name" value="Ser/Thr_kinase_AS"/>
</dbReference>
<reference evidence="3 4" key="1">
    <citation type="journal article" date="2019" name="Genome Biol. Evol.">
        <title>Genomic Plasticity Mediated by Transposable Elements in the Plant Pathogenic Fungus Colletotrichum higginsianum.</title>
        <authorList>
            <person name="Tsushima A."/>
            <person name="Gan P."/>
            <person name="Kumakura N."/>
            <person name="Narusaka M."/>
            <person name="Takano Y."/>
            <person name="Narusaka Y."/>
            <person name="Shirasu K."/>
        </authorList>
    </citation>
    <scope>NUCLEOTIDE SEQUENCE [LARGE SCALE GENOMIC DNA]</scope>
    <source>
        <strain evidence="3 4">MAFF305635-RFP</strain>
    </source>
</reference>
<dbReference type="GO" id="GO:0005634">
    <property type="term" value="C:nucleus"/>
    <property type="evidence" value="ECO:0007669"/>
    <property type="project" value="TreeGrafter"/>
</dbReference>
<keyword evidence="3" id="KW-0808">Transferase</keyword>
<dbReference type="Gene3D" id="1.10.510.10">
    <property type="entry name" value="Transferase(Phosphotransferase) domain 1"/>
    <property type="match status" value="2"/>
</dbReference>
<dbReference type="AlphaFoldDB" id="A0A4V4NBU1"/>
<dbReference type="PANTHER" id="PTHR44167:SF30">
    <property type="entry name" value="PHOSPHORYLASE KINASE"/>
    <property type="match status" value="1"/>
</dbReference>
<dbReference type="PANTHER" id="PTHR44167">
    <property type="entry name" value="OVARIAN-SPECIFIC SERINE/THREONINE-PROTEIN KINASE LOK-RELATED"/>
    <property type="match status" value="1"/>
</dbReference>
<feature type="compositionally biased region" description="Basic and acidic residues" evidence="1">
    <location>
        <begin position="245"/>
        <end position="263"/>
    </location>
</feature>